<feature type="signal peptide" evidence="1">
    <location>
        <begin position="1"/>
        <end position="25"/>
    </location>
</feature>
<keyword evidence="1" id="KW-0732">Signal</keyword>
<dbReference type="EMBL" id="MDER01000051">
    <property type="protein sequence ID" value="ODP27540.1"/>
    <property type="molecule type" value="Genomic_DNA"/>
</dbReference>
<evidence type="ECO:0000313" key="4">
    <source>
        <dbReference type="Proteomes" id="UP000094578"/>
    </source>
</evidence>
<evidence type="ECO:0000256" key="1">
    <source>
        <dbReference type="SAM" id="SignalP"/>
    </source>
</evidence>
<proteinExistence type="predicted"/>
<dbReference type="AlphaFoldDB" id="A0A1E3L3J9"/>
<dbReference type="STRING" id="1886670.PTI45_02995"/>
<dbReference type="Pfam" id="PF03413">
    <property type="entry name" value="PepSY"/>
    <property type="match status" value="2"/>
</dbReference>
<feature type="domain" description="PepSY" evidence="2">
    <location>
        <begin position="45"/>
        <end position="105"/>
    </location>
</feature>
<accession>A0A1E3L3J9</accession>
<dbReference type="InterPro" id="IPR025711">
    <property type="entry name" value="PepSY"/>
</dbReference>
<reference evidence="3 4" key="1">
    <citation type="submission" date="2016-08" db="EMBL/GenBank/DDBJ databases">
        <title>Genome sequencing of Paenibacillus sp. TI45-13ar, isolated from Korean traditional nuruk.</title>
        <authorList>
            <person name="Kim S.-J."/>
        </authorList>
    </citation>
    <scope>NUCLEOTIDE SEQUENCE [LARGE SCALE GENOMIC DNA]</scope>
    <source>
        <strain evidence="3 4">TI45-13ar</strain>
    </source>
</reference>
<comment type="caution">
    <text evidence="3">The sequence shown here is derived from an EMBL/GenBank/DDBJ whole genome shotgun (WGS) entry which is preliminary data.</text>
</comment>
<sequence length="201" mass="21180">MMNKKLGIGVLSAAIALGTMGTVTAATTNNSSNSNSATATTSKLIGETKAKQIALTKVPGGTIDGVDLERYNNGKLYYEVDVDKANSTKDVDVHIDAVTGTVLKVVNDDNDDDDNDNQTATNNANNKVKTVAQAKAIALKAVKGTVTKVDRDSDDGRVTYEVDLKIAGGEATVEIDAATGKVLSVDKDYDNDDDNDDYDND</sequence>
<dbReference type="Proteomes" id="UP000094578">
    <property type="component" value="Unassembled WGS sequence"/>
</dbReference>
<name>A0A1E3L3J9_9BACL</name>
<dbReference type="Gene3D" id="3.10.450.40">
    <property type="match status" value="2"/>
</dbReference>
<dbReference type="RefSeq" id="WP_069328397.1">
    <property type="nucleotide sequence ID" value="NZ_MDER01000051.1"/>
</dbReference>
<evidence type="ECO:0000313" key="3">
    <source>
        <dbReference type="EMBL" id="ODP27540.1"/>
    </source>
</evidence>
<organism evidence="3 4">
    <name type="scientific">Paenibacillus nuruki</name>
    <dbReference type="NCBI Taxonomy" id="1886670"/>
    <lineage>
        <taxon>Bacteria</taxon>
        <taxon>Bacillati</taxon>
        <taxon>Bacillota</taxon>
        <taxon>Bacilli</taxon>
        <taxon>Bacillales</taxon>
        <taxon>Paenibacillaceae</taxon>
        <taxon>Paenibacillus</taxon>
    </lineage>
</organism>
<evidence type="ECO:0000259" key="2">
    <source>
        <dbReference type="Pfam" id="PF03413"/>
    </source>
</evidence>
<gene>
    <name evidence="3" type="ORF">PTI45_02995</name>
</gene>
<protein>
    <recommendedName>
        <fullName evidence="2">PepSY domain-containing protein</fullName>
    </recommendedName>
</protein>
<feature type="domain" description="PepSY" evidence="2">
    <location>
        <begin position="130"/>
        <end position="185"/>
    </location>
</feature>
<keyword evidence="4" id="KW-1185">Reference proteome</keyword>
<feature type="chain" id="PRO_5009131366" description="PepSY domain-containing protein" evidence="1">
    <location>
        <begin position="26"/>
        <end position="201"/>
    </location>
</feature>